<dbReference type="EMBL" id="GG663750">
    <property type="protein sequence ID" value="EEH51873.1"/>
    <property type="molecule type" value="Genomic_DNA"/>
</dbReference>
<keyword evidence="5" id="KW-1185">Reference proteome</keyword>
<evidence type="ECO:0000256" key="1">
    <source>
        <dbReference type="SAM" id="MobiDB-lite"/>
    </source>
</evidence>
<reference evidence="4 5" key="1">
    <citation type="journal article" date="2009" name="Science">
        <title>Green evolution and dynamic adaptations revealed by genomes of the marine picoeukaryotes Micromonas.</title>
        <authorList>
            <person name="Worden A.Z."/>
            <person name="Lee J.H."/>
            <person name="Mock T."/>
            <person name="Rouze P."/>
            <person name="Simmons M.P."/>
            <person name="Aerts A.L."/>
            <person name="Allen A.E."/>
            <person name="Cuvelier M.L."/>
            <person name="Derelle E."/>
            <person name="Everett M.V."/>
            <person name="Foulon E."/>
            <person name="Grimwood J."/>
            <person name="Gundlach H."/>
            <person name="Henrissat B."/>
            <person name="Napoli C."/>
            <person name="McDonald S.M."/>
            <person name="Parker M.S."/>
            <person name="Rombauts S."/>
            <person name="Salamov A."/>
            <person name="Von Dassow P."/>
            <person name="Badger J.H."/>
            <person name="Coutinho P.M."/>
            <person name="Demir E."/>
            <person name="Dubchak I."/>
            <person name="Gentemann C."/>
            <person name="Eikrem W."/>
            <person name="Gready J.E."/>
            <person name="John U."/>
            <person name="Lanier W."/>
            <person name="Lindquist E.A."/>
            <person name="Lucas S."/>
            <person name="Mayer K.F."/>
            <person name="Moreau H."/>
            <person name="Not F."/>
            <person name="Otillar R."/>
            <person name="Panaud O."/>
            <person name="Pangilinan J."/>
            <person name="Paulsen I."/>
            <person name="Piegu B."/>
            <person name="Poliakov A."/>
            <person name="Robbens S."/>
            <person name="Schmutz J."/>
            <person name="Toulza E."/>
            <person name="Wyss T."/>
            <person name="Zelensky A."/>
            <person name="Zhou K."/>
            <person name="Armbrust E.V."/>
            <person name="Bhattacharya D."/>
            <person name="Goodenough U.W."/>
            <person name="Van de Peer Y."/>
            <person name="Grigoriev I.V."/>
        </authorList>
    </citation>
    <scope>NUCLEOTIDE SEQUENCE [LARGE SCALE GENOMIC DNA]</scope>
    <source>
        <strain evidence="4 5">CCMP1545</strain>
    </source>
</reference>
<proteinExistence type="predicted"/>
<feature type="compositionally biased region" description="Acidic residues" evidence="1">
    <location>
        <begin position="220"/>
        <end position="231"/>
    </location>
</feature>
<dbReference type="UniPathway" id="UPA00988"/>
<dbReference type="AlphaFoldDB" id="C1N8E0"/>
<gene>
    <name evidence="4" type="ORF">MICPUCDRAFT_66369</name>
</gene>
<dbReference type="GO" id="GO:0005829">
    <property type="term" value="C:cytosol"/>
    <property type="evidence" value="ECO:0007669"/>
    <property type="project" value="TreeGrafter"/>
</dbReference>
<feature type="compositionally biased region" description="Low complexity" evidence="1">
    <location>
        <begin position="288"/>
        <end position="303"/>
    </location>
</feature>
<feature type="region of interest" description="Disordered" evidence="1">
    <location>
        <begin position="199"/>
        <end position="249"/>
    </location>
</feature>
<feature type="domain" description="ELP1 alpha-solenoid" evidence="3">
    <location>
        <begin position="254"/>
        <end position="361"/>
    </location>
</feature>
<dbReference type="STRING" id="564608.C1N8E0"/>
<dbReference type="InterPro" id="IPR056167">
    <property type="entry name" value="A-sol_ELP1"/>
</dbReference>
<dbReference type="KEGG" id="mpp:MICPUCDRAFT_66369"/>
<dbReference type="PANTHER" id="PTHR12747:SF0">
    <property type="entry name" value="ELONGATOR COMPLEX PROTEIN 1"/>
    <property type="match status" value="1"/>
</dbReference>
<dbReference type="RefSeq" id="XP_003064251.1">
    <property type="nucleotide sequence ID" value="XM_003064205.1"/>
</dbReference>
<dbReference type="eggNOG" id="KOG1920">
    <property type="taxonomic scope" value="Eukaryota"/>
</dbReference>
<dbReference type="InterPro" id="IPR006849">
    <property type="entry name" value="Elp1"/>
</dbReference>
<dbReference type="PANTHER" id="PTHR12747">
    <property type="entry name" value="ELONGATOR COMPLEX PROTEIN 1"/>
    <property type="match status" value="1"/>
</dbReference>
<dbReference type="GO" id="GO:0033588">
    <property type="term" value="C:elongator holoenzyme complex"/>
    <property type="evidence" value="ECO:0007669"/>
    <property type="project" value="InterPro"/>
</dbReference>
<feature type="region of interest" description="Disordered" evidence="1">
    <location>
        <begin position="288"/>
        <end position="308"/>
    </location>
</feature>
<feature type="compositionally biased region" description="Low complexity" evidence="1">
    <location>
        <begin position="656"/>
        <end position="671"/>
    </location>
</feature>
<feature type="compositionally biased region" description="Basic residues" evidence="1">
    <location>
        <begin position="678"/>
        <end position="695"/>
    </location>
</feature>
<feature type="domain" description="ELP1 TPR" evidence="2">
    <location>
        <begin position="455"/>
        <end position="557"/>
    </location>
</feature>
<dbReference type="GO" id="GO:0000049">
    <property type="term" value="F:tRNA binding"/>
    <property type="evidence" value="ECO:0007669"/>
    <property type="project" value="TreeGrafter"/>
</dbReference>
<dbReference type="GO" id="GO:0002926">
    <property type="term" value="P:tRNA wobble base 5-methoxycarbonylmethyl-2-thiouridinylation"/>
    <property type="evidence" value="ECO:0007669"/>
    <property type="project" value="TreeGrafter"/>
</dbReference>
<dbReference type="GeneID" id="9689508"/>
<protein>
    <submittedName>
        <fullName evidence="4">Predicted protein</fullName>
    </submittedName>
</protein>
<organism evidence="5">
    <name type="scientific">Micromonas pusilla (strain CCMP1545)</name>
    <name type="common">Picoplanktonic green alga</name>
    <dbReference type="NCBI Taxonomy" id="564608"/>
    <lineage>
        <taxon>Eukaryota</taxon>
        <taxon>Viridiplantae</taxon>
        <taxon>Chlorophyta</taxon>
        <taxon>Mamiellophyceae</taxon>
        <taxon>Mamiellales</taxon>
        <taxon>Mamiellaceae</taxon>
        <taxon>Micromonas</taxon>
    </lineage>
</organism>
<dbReference type="InterPro" id="IPR056166">
    <property type="entry name" value="TPR_ELP1"/>
</dbReference>
<dbReference type="OMA" id="CADMADE"/>
<dbReference type="Pfam" id="PF23878">
    <property type="entry name" value="TPR_ELP1"/>
    <property type="match status" value="1"/>
</dbReference>
<sequence>MPRGNLECVTPRFLALPAIASALRDERFAAAAALAARHRVDLNLLVDYGTFYTLVPIRPRSRGERRSLRTFPGASLRAPIAFNPRPRRLSTPLLTPFNSTPGWPRMLRPATAQKFVTDVDDPDVIMELVEALDARDTTAPGGVYAHVPKGGGGGVDAATTAMASLAVRDGGDDGGGENKIDRVCAAIRAAVEARAAAAAATSTTAGDRADDAAEARDAEAAADDDDDDDADAPERRSEPSPSPSAAPAPTLLHDRWELVMLSTHARSDPPNLGAALARVRARREAELAATHATTTTTTTTTTTPKSKSTSIDSAAALKHLIALTGGDALYAAALGTYDLSIAYLVGQHASMDPGEYVADLRALQDAPPDLRNAEIDRRLGRHESCVTHLLKGGDVEGACEVAAKRRLFPHALATAKTLALDAATSAAELKKTSATADADAAAPSSDDVATLVAKAYASQLSDERKHEDAAVALLSVGDHEGALRAYRDALCWRPALALAGRMGLSKNARRDIAEELCEALSSFDPSAASRVASEHLGDVDRAVDLCCAAREWRESTRLAYANDRGDLVDTTVAYAAAEAASQALSDAREVPGRAEKYLARLRDLKRRRVAMAAATTAGDDEWDARRPGGGGGGDDDDDGASEAPSLASGMSAYTDRTAGAATETTGRSGSSLAPSTRGGRRGHRKGKTPKRKNSKGLRAGGPTEERDLATHLSNGGVATVFIAPRALEEIGELSELLILLGHAEDAGTLQRAVSAATAANDDAVREAKLRLS</sequence>
<dbReference type="Pfam" id="PF23925">
    <property type="entry name" value="A-sol_ELP1"/>
    <property type="match status" value="1"/>
</dbReference>
<dbReference type="OrthoDB" id="40048at2759"/>
<feature type="non-terminal residue" evidence="4">
    <location>
        <position position="772"/>
    </location>
</feature>
<feature type="compositionally biased region" description="Basic and acidic residues" evidence="1">
    <location>
        <begin position="207"/>
        <end position="219"/>
    </location>
</feature>
<accession>C1N8E0</accession>
<evidence type="ECO:0000259" key="3">
    <source>
        <dbReference type="Pfam" id="PF23925"/>
    </source>
</evidence>
<evidence type="ECO:0000313" key="5">
    <source>
        <dbReference type="Proteomes" id="UP000001876"/>
    </source>
</evidence>
<name>C1N8E0_MICPC</name>
<evidence type="ECO:0000313" key="4">
    <source>
        <dbReference type="EMBL" id="EEH51873.1"/>
    </source>
</evidence>
<evidence type="ECO:0000259" key="2">
    <source>
        <dbReference type="Pfam" id="PF23878"/>
    </source>
</evidence>
<feature type="region of interest" description="Disordered" evidence="1">
    <location>
        <begin position="612"/>
        <end position="708"/>
    </location>
</feature>
<dbReference type="Proteomes" id="UP000001876">
    <property type="component" value="Unassembled WGS sequence"/>
</dbReference>